<reference evidence="3 4" key="1">
    <citation type="submission" date="2015-12" db="EMBL/GenBank/DDBJ databases">
        <title>Draft genome sequence of Acidibacillus ferrooxidans ITV001, isolated from a chalcopyrite acid mine drainage site in Brazil.</title>
        <authorList>
            <person name="Dall'Agnol H."/>
            <person name="Nancucheo I."/>
            <person name="Johnson B."/>
            <person name="Oliveira R."/>
            <person name="Leite L."/>
            <person name="Pylro V."/>
            <person name="Nunes G.L."/>
            <person name="Tzotzos G."/>
            <person name="Fernandes G.R."/>
            <person name="Dutra J."/>
            <person name="Orellana S.C."/>
            <person name="Oliveira G."/>
        </authorList>
    </citation>
    <scope>NUCLEOTIDE SEQUENCE [LARGE SCALE GENOMIC DNA]</scope>
    <source>
        <strain evidence="4">ITV01</strain>
    </source>
</reference>
<dbReference type="Gene3D" id="3.30.1310.10">
    <property type="entry name" value="Nucleoid-associated protein YbaB-like domain"/>
    <property type="match status" value="1"/>
</dbReference>
<evidence type="ECO:0000313" key="3">
    <source>
        <dbReference type="EMBL" id="KUO96572.1"/>
    </source>
</evidence>
<accession>A0A101XS85</accession>
<evidence type="ECO:0000313" key="4">
    <source>
        <dbReference type="Proteomes" id="UP000053557"/>
    </source>
</evidence>
<dbReference type="GO" id="GO:0003677">
    <property type="term" value="F:DNA binding"/>
    <property type="evidence" value="ECO:0007669"/>
    <property type="project" value="UniProtKB-UniRule"/>
</dbReference>
<keyword evidence="4" id="KW-1185">Reference proteome</keyword>
<dbReference type="SUPFAM" id="SSF82607">
    <property type="entry name" value="YbaB-like"/>
    <property type="match status" value="1"/>
</dbReference>
<keyword evidence="2" id="KW-0963">Cytoplasm</keyword>
<evidence type="ECO:0000256" key="2">
    <source>
        <dbReference type="HAMAP-Rule" id="MF_00274"/>
    </source>
</evidence>
<protein>
    <recommendedName>
        <fullName evidence="2">Nucleoid-associated protein ATW55_00365</fullName>
    </recommendedName>
</protein>
<evidence type="ECO:0000256" key="1">
    <source>
        <dbReference type="ARBA" id="ARBA00023125"/>
    </source>
</evidence>
<proteinExistence type="inferred from homology"/>
<name>A0A101XS85_9BACL</name>
<dbReference type="InterPro" id="IPR004401">
    <property type="entry name" value="YbaB/EbfC"/>
</dbReference>
<dbReference type="PANTHER" id="PTHR33449">
    <property type="entry name" value="NUCLEOID-ASSOCIATED PROTEIN YBAB"/>
    <property type="match status" value="1"/>
</dbReference>
<comment type="subcellular location">
    <subcellularLocation>
        <location evidence="2">Cytoplasm</location>
        <location evidence="2">Nucleoid</location>
    </subcellularLocation>
</comment>
<organism evidence="3 4">
    <name type="scientific">Ferroacidibacillus organovorans</name>
    <dbReference type="NCBI Taxonomy" id="1765683"/>
    <lineage>
        <taxon>Bacteria</taxon>
        <taxon>Bacillati</taxon>
        <taxon>Bacillota</taxon>
        <taxon>Bacilli</taxon>
        <taxon>Bacillales</taxon>
        <taxon>Alicyclobacillaceae</taxon>
        <taxon>Ferroacidibacillus</taxon>
    </lineage>
</organism>
<dbReference type="PANTHER" id="PTHR33449:SF1">
    <property type="entry name" value="NUCLEOID-ASSOCIATED PROTEIN YBAB"/>
    <property type="match status" value="1"/>
</dbReference>
<dbReference type="OrthoDB" id="9795263at2"/>
<dbReference type="EMBL" id="LPVJ01000011">
    <property type="protein sequence ID" value="KUO96572.1"/>
    <property type="molecule type" value="Genomic_DNA"/>
</dbReference>
<dbReference type="Pfam" id="PF02575">
    <property type="entry name" value="YbaB_DNA_bd"/>
    <property type="match status" value="1"/>
</dbReference>
<dbReference type="AlphaFoldDB" id="A0A101XS85"/>
<comment type="function">
    <text evidence="2">Binds to DNA and alters its conformation. May be involved in regulation of gene expression, nucleoid organization and DNA protection.</text>
</comment>
<dbReference type="GO" id="GO:0043590">
    <property type="term" value="C:bacterial nucleoid"/>
    <property type="evidence" value="ECO:0007669"/>
    <property type="project" value="UniProtKB-UniRule"/>
</dbReference>
<dbReference type="NCBIfam" id="TIGR00103">
    <property type="entry name" value="DNA_YbaB_EbfC"/>
    <property type="match status" value="1"/>
</dbReference>
<dbReference type="PIRSF" id="PIRSF004555">
    <property type="entry name" value="UCP004555"/>
    <property type="match status" value="1"/>
</dbReference>
<dbReference type="GO" id="GO:0005829">
    <property type="term" value="C:cytosol"/>
    <property type="evidence" value="ECO:0007669"/>
    <property type="project" value="TreeGrafter"/>
</dbReference>
<comment type="caution">
    <text evidence="3">The sequence shown here is derived from an EMBL/GenBank/DDBJ whole genome shotgun (WGS) entry which is preliminary data.</text>
</comment>
<dbReference type="Proteomes" id="UP000053557">
    <property type="component" value="Unassembled WGS sequence"/>
</dbReference>
<dbReference type="HAMAP" id="MF_00274">
    <property type="entry name" value="DNA_YbaB_EbfC"/>
    <property type="match status" value="1"/>
</dbReference>
<gene>
    <name evidence="3" type="ORF">ATW55_00365</name>
</gene>
<comment type="subunit">
    <text evidence="2">Homodimer.</text>
</comment>
<comment type="similarity">
    <text evidence="2">Belongs to the YbaB/EbfC family.</text>
</comment>
<sequence>MKNMNQLMKQAKKLQEDMARAQEELGTQIVTGSASGDAVQVDMNGHKKVSAVRIKPEVVNPEDVELLEDLLLTALQDAERKADALAEAHVGKYTKGLNLPGLF</sequence>
<dbReference type="InterPro" id="IPR036894">
    <property type="entry name" value="YbaB-like_sf"/>
</dbReference>
<dbReference type="RefSeq" id="WP_067713314.1">
    <property type="nucleotide sequence ID" value="NZ_LPVJ01000011.1"/>
</dbReference>
<keyword evidence="1 2" id="KW-0238">DNA-binding</keyword>